<dbReference type="EMBL" id="CAUOFW020001092">
    <property type="protein sequence ID" value="CAK9141039.1"/>
    <property type="molecule type" value="Genomic_DNA"/>
</dbReference>
<evidence type="ECO:0000313" key="1">
    <source>
        <dbReference type="EMBL" id="CAK9141039.1"/>
    </source>
</evidence>
<gene>
    <name evidence="1" type="ORF">ILEXP_LOCUS8560</name>
</gene>
<organism evidence="1 2">
    <name type="scientific">Ilex paraguariensis</name>
    <name type="common">yerba mate</name>
    <dbReference type="NCBI Taxonomy" id="185542"/>
    <lineage>
        <taxon>Eukaryota</taxon>
        <taxon>Viridiplantae</taxon>
        <taxon>Streptophyta</taxon>
        <taxon>Embryophyta</taxon>
        <taxon>Tracheophyta</taxon>
        <taxon>Spermatophyta</taxon>
        <taxon>Magnoliopsida</taxon>
        <taxon>eudicotyledons</taxon>
        <taxon>Gunneridae</taxon>
        <taxon>Pentapetalae</taxon>
        <taxon>asterids</taxon>
        <taxon>campanulids</taxon>
        <taxon>Aquifoliales</taxon>
        <taxon>Aquifoliaceae</taxon>
        <taxon>Ilex</taxon>
    </lineage>
</organism>
<dbReference type="AlphaFoldDB" id="A0ABC8RDF1"/>
<keyword evidence="2" id="KW-1185">Reference proteome</keyword>
<comment type="caution">
    <text evidence="1">The sequence shown here is derived from an EMBL/GenBank/DDBJ whole genome shotgun (WGS) entry which is preliminary data.</text>
</comment>
<evidence type="ECO:0000313" key="2">
    <source>
        <dbReference type="Proteomes" id="UP001642360"/>
    </source>
</evidence>
<sequence length="70" mass="7487">MGTRSRLEGIEVPAIDTDKINWFQVSIPPTSPLSTTSIPAVLPPLPQPSASLTVDYASYSIIGNPSTYLI</sequence>
<protein>
    <submittedName>
        <fullName evidence="1">Uncharacterized protein</fullName>
    </submittedName>
</protein>
<dbReference type="Proteomes" id="UP001642360">
    <property type="component" value="Unassembled WGS sequence"/>
</dbReference>
<reference evidence="1 2" key="1">
    <citation type="submission" date="2024-02" db="EMBL/GenBank/DDBJ databases">
        <authorList>
            <person name="Vignale AGUSTIN F."/>
            <person name="Sosa J E."/>
            <person name="Modenutti C."/>
        </authorList>
    </citation>
    <scope>NUCLEOTIDE SEQUENCE [LARGE SCALE GENOMIC DNA]</scope>
</reference>
<name>A0ABC8RDF1_9AQUA</name>
<proteinExistence type="predicted"/>
<accession>A0ABC8RDF1</accession>
<feature type="non-terminal residue" evidence="1">
    <location>
        <position position="70"/>
    </location>
</feature>